<dbReference type="Proteomes" id="UP000199315">
    <property type="component" value="Unassembled WGS sequence"/>
</dbReference>
<feature type="transmembrane region" description="Helical" evidence="7">
    <location>
        <begin position="71"/>
        <end position="94"/>
    </location>
</feature>
<dbReference type="InterPro" id="IPR035906">
    <property type="entry name" value="MetI-like_sf"/>
</dbReference>
<dbReference type="STRING" id="1619234.SAMN05421730_101065"/>
<dbReference type="EMBL" id="FMKA01000010">
    <property type="protein sequence ID" value="SCP97403.1"/>
    <property type="molecule type" value="Genomic_DNA"/>
</dbReference>
<dbReference type="GO" id="GO:0055085">
    <property type="term" value="P:transmembrane transport"/>
    <property type="evidence" value="ECO:0007669"/>
    <property type="project" value="InterPro"/>
</dbReference>
<dbReference type="OrthoDB" id="57323at2"/>
<sequence length="287" mass="32349">MKGHKKFLALSHVVLIIVAICSIVPFWLLLAASFTDEAYAIKNGYAFWPKELSLAAYEYLMSQWQMFGRGYAITIIVTVIGVILCLTVTMSFGYMISREGLPGGKIFNYMVIFTMLFNGGLVATYINYTQNFHIKDTLFALIIPNLVTNAFYIFMTKNFFKGNIPEEIIEAARIDGCSEIGIFFQIVLKLSKPMVATLALLSGVMYWNDWQNGMYYLDDVNMFGIQNILNAINTNAQYLRMLGRGADMPTETVRMAAAAIGILPILLIYPFFQEYFVKGMTMGGVKE</sequence>
<dbReference type="RefSeq" id="WP_091233476.1">
    <property type="nucleotide sequence ID" value="NZ_FMKA01000010.1"/>
</dbReference>
<dbReference type="PANTHER" id="PTHR43744">
    <property type="entry name" value="ABC TRANSPORTER PERMEASE PROTEIN MG189-RELATED-RELATED"/>
    <property type="match status" value="1"/>
</dbReference>
<feature type="transmembrane region" description="Helical" evidence="7">
    <location>
        <begin position="7"/>
        <end position="30"/>
    </location>
</feature>
<evidence type="ECO:0000256" key="6">
    <source>
        <dbReference type="ARBA" id="ARBA00023136"/>
    </source>
</evidence>
<evidence type="ECO:0000256" key="5">
    <source>
        <dbReference type="ARBA" id="ARBA00022989"/>
    </source>
</evidence>
<feature type="transmembrane region" description="Helical" evidence="7">
    <location>
        <begin position="253"/>
        <end position="272"/>
    </location>
</feature>
<dbReference type="InterPro" id="IPR000515">
    <property type="entry name" value="MetI-like"/>
</dbReference>
<comment type="subcellular location">
    <subcellularLocation>
        <location evidence="1 7">Cell membrane</location>
        <topology evidence="1 7">Multi-pass membrane protein</topology>
    </subcellularLocation>
</comment>
<evidence type="ECO:0000256" key="7">
    <source>
        <dbReference type="RuleBase" id="RU363032"/>
    </source>
</evidence>
<dbReference type="AlphaFoldDB" id="A0A1D3TTS2"/>
<evidence type="ECO:0000259" key="8">
    <source>
        <dbReference type="PROSITE" id="PS50928"/>
    </source>
</evidence>
<keyword evidence="6 7" id="KW-0472">Membrane</keyword>
<proteinExistence type="inferred from homology"/>
<dbReference type="Pfam" id="PF00528">
    <property type="entry name" value="BPD_transp_1"/>
    <property type="match status" value="1"/>
</dbReference>
<dbReference type="GO" id="GO:0005886">
    <property type="term" value="C:plasma membrane"/>
    <property type="evidence" value="ECO:0007669"/>
    <property type="project" value="UniProtKB-SubCell"/>
</dbReference>
<organism evidence="9 10">
    <name type="scientific">Anaerobium acetethylicum</name>
    <dbReference type="NCBI Taxonomy" id="1619234"/>
    <lineage>
        <taxon>Bacteria</taxon>
        <taxon>Bacillati</taxon>
        <taxon>Bacillota</taxon>
        <taxon>Clostridia</taxon>
        <taxon>Lachnospirales</taxon>
        <taxon>Lachnospiraceae</taxon>
        <taxon>Anaerobium</taxon>
    </lineage>
</organism>
<keyword evidence="10" id="KW-1185">Reference proteome</keyword>
<name>A0A1D3TTS2_9FIRM</name>
<dbReference type="PANTHER" id="PTHR43744:SF9">
    <property type="entry name" value="POLYGALACTURONAN_RHAMNOGALACTURONAN TRANSPORT SYSTEM PERMEASE PROTEIN YTCP"/>
    <property type="match status" value="1"/>
</dbReference>
<protein>
    <submittedName>
        <fullName evidence="9">Putative aldouronate transport system permease protein</fullName>
    </submittedName>
</protein>
<evidence type="ECO:0000256" key="1">
    <source>
        <dbReference type="ARBA" id="ARBA00004651"/>
    </source>
</evidence>
<dbReference type="SUPFAM" id="SSF161098">
    <property type="entry name" value="MetI-like"/>
    <property type="match status" value="1"/>
</dbReference>
<evidence type="ECO:0000256" key="3">
    <source>
        <dbReference type="ARBA" id="ARBA00022475"/>
    </source>
</evidence>
<evidence type="ECO:0000313" key="9">
    <source>
        <dbReference type="EMBL" id="SCP97403.1"/>
    </source>
</evidence>
<dbReference type="Gene3D" id="1.10.3720.10">
    <property type="entry name" value="MetI-like"/>
    <property type="match status" value="1"/>
</dbReference>
<comment type="similarity">
    <text evidence="7">Belongs to the binding-protein-dependent transport system permease family.</text>
</comment>
<dbReference type="PROSITE" id="PS50928">
    <property type="entry name" value="ABC_TM1"/>
    <property type="match status" value="1"/>
</dbReference>
<keyword evidence="2 7" id="KW-0813">Transport</keyword>
<evidence type="ECO:0000256" key="4">
    <source>
        <dbReference type="ARBA" id="ARBA00022692"/>
    </source>
</evidence>
<feature type="transmembrane region" description="Helical" evidence="7">
    <location>
        <begin position="106"/>
        <end position="126"/>
    </location>
</feature>
<dbReference type="CDD" id="cd06261">
    <property type="entry name" value="TM_PBP2"/>
    <property type="match status" value="1"/>
</dbReference>
<keyword evidence="4 7" id="KW-0812">Transmembrane</keyword>
<feature type="transmembrane region" description="Helical" evidence="7">
    <location>
        <begin position="138"/>
        <end position="155"/>
    </location>
</feature>
<gene>
    <name evidence="9" type="ORF">SAMN05421730_101065</name>
</gene>
<accession>A0A1D3TTS2</accession>
<evidence type="ECO:0000256" key="2">
    <source>
        <dbReference type="ARBA" id="ARBA00022448"/>
    </source>
</evidence>
<reference evidence="9 10" key="1">
    <citation type="submission" date="2016-09" db="EMBL/GenBank/DDBJ databases">
        <authorList>
            <person name="Capua I."/>
            <person name="De Benedictis P."/>
            <person name="Joannis T."/>
            <person name="Lombin L.H."/>
            <person name="Cattoli G."/>
        </authorList>
    </citation>
    <scope>NUCLEOTIDE SEQUENCE [LARGE SCALE GENOMIC DNA]</scope>
    <source>
        <strain evidence="9 10">GluBS11</strain>
    </source>
</reference>
<keyword evidence="5 7" id="KW-1133">Transmembrane helix</keyword>
<evidence type="ECO:0000313" key="10">
    <source>
        <dbReference type="Proteomes" id="UP000199315"/>
    </source>
</evidence>
<feature type="domain" description="ABC transmembrane type-1" evidence="8">
    <location>
        <begin position="71"/>
        <end position="272"/>
    </location>
</feature>
<keyword evidence="3" id="KW-1003">Cell membrane</keyword>